<dbReference type="AlphaFoldDB" id="A0A0F8Z8F6"/>
<organism evidence="2">
    <name type="scientific">marine sediment metagenome</name>
    <dbReference type="NCBI Taxonomy" id="412755"/>
    <lineage>
        <taxon>unclassified sequences</taxon>
        <taxon>metagenomes</taxon>
        <taxon>ecological metagenomes</taxon>
    </lineage>
</organism>
<feature type="region of interest" description="Disordered" evidence="1">
    <location>
        <begin position="1"/>
        <end position="44"/>
    </location>
</feature>
<gene>
    <name evidence="2" type="ORF">LCGC14_3001600</name>
</gene>
<name>A0A0F8Z8F6_9ZZZZ</name>
<sequence>LQAMKDAQTEAERKAAEKAGEFEDLYNKEKTEGEKARERLTALETKETTRLETVTADADAIVAKWPEEDRTLDPTGLDADARLRMVQQLDKRFNATEMPHGTRSRGTTDKGPIPQWVKDNFKEFRGRDAKDDDELREWEKYLRATPKYDDKFKTT</sequence>
<evidence type="ECO:0000256" key="1">
    <source>
        <dbReference type="SAM" id="MobiDB-lite"/>
    </source>
</evidence>
<evidence type="ECO:0000313" key="2">
    <source>
        <dbReference type="EMBL" id="KKK62709.1"/>
    </source>
</evidence>
<proteinExistence type="predicted"/>
<reference evidence="2" key="1">
    <citation type="journal article" date="2015" name="Nature">
        <title>Complex archaea that bridge the gap between prokaryotes and eukaryotes.</title>
        <authorList>
            <person name="Spang A."/>
            <person name="Saw J.H."/>
            <person name="Jorgensen S.L."/>
            <person name="Zaremba-Niedzwiedzka K."/>
            <person name="Martijn J."/>
            <person name="Lind A.E."/>
            <person name="van Eijk R."/>
            <person name="Schleper C."/>
            <person name="Guy L."/>
            <person name="Ettema T.J."/>
        </authorList>
    </citation>
    <scope>NUCLEOTIDE SEQUENCE</scope>
</reference>
<protein>
    <submittedName>
        <fullName evidence="2">Uncharacterized protein</fullName>
    </submittedName>
</protein>
<feature type="compositionally biased region" description="Basic and acidic residues" evidence="1">
    <location>
        <begin position="7"/>
        <end position="44"/>
    </location>
</feature>
<comment type="caution">
    <text evidence="2">The sequence shown here is derived from an EMBL/GenBank/DDBJ whole genome shotgun (WGS) entry which is preliminary data.</text>
</comment>
<feature type="region of interest" description="Disordered" evidence="1">
    <location>
        <begin position="92"/>
        <end position="121"/>
    </location>
</feature>
<accession>A0A0F8Z8F6</accession>
<feature type="non-terminal residue" evidence="2">
    <location>
        <position position="1"/>
    </location>
</feature>
<dbReference type="EMBL" id="LAZR01061866">
    <property type="protein sequence ID" value="KKK62709.1"/>
    <property type="molecule type" value="Genomic_DNA"/>
</dbReference>